<dbReference type="EMBL" id="AGVV01000035">
    <property type="protein sequence ID" value="EHK76547.1"/>
    <property type="molecule type" value="Genomic_DNA"/>
</dbReference>
<dbReference type="AlphaFoldDB" id="H0G256"/>
<sequence>MSQCEISSQSRLSMPMSQFDKLKRIFQATNMRALMHVAKSAQRFGADDMHESDDLKCVA</sequence>
<name>H0G256_RHIML</name>
<proteinExistence type="predicted"/>
<reference evidence="1 2" key="1">
    <citation type="journal article" date="2012" name="J. Bacteriol.">
        <title>Draft Genome Sequence of Sinorhizobium meliloti CCNWSX0020, a Nitrogen-Fixing Symbiont with Copper Tolerance Capability Isolated from Lead-Zinc Mine Tailings.</title>
        <authorList>
            <person name="Li Z."/>
            <person name="Ma Z."/>
            <person name="Hao X."/>
            <person name="Wei G."/>
        </authorList>
    </citation>
    <scope>NUCLEOTIDE SEQUENCE [LARGE SCALE GENOMIC DNA]</scope>
    <source>
        <strain evidence="1 2">CCNWSX0020</strain>
    </source>
</reference>
<evidence type="ECO:0000313" key="1">
    <source>
        <dbReference type="EMBL" id="EHK76547.1"/>
    </source>
</evidence>
<gene>
    <name evidence="1" type="ORF">SM0020_17732</name>
</gene>
<dbReference type="Proteomes" id="UP000004038">
    <property type="component" value="Unassembled WGS sequence"/>
</dbReference>
<accession>H0G256</accession>
<evidence type="ECO:0000313" key="2">
    <source>
        <dbReference type="Proteomes" id="UP000004038"/>
    </source>
</evidence>
<dbReference type="PATRIC" id="fig|1107881.3.peg.3610"/>
<protein>
    <submittedName>
        <fullName evidence="1">Uncharacterized protein</fullName>
    </submittedName>
</protein>
<organism evidence="1 2">
    <name type="scientific">Sinorhizobium meliloti CCNWSX0020</name>
    <dbReference type="NCBI Taxonomy" id="1107881"/>
    <lineage>
        <taxon>Bacteria</taxon>
        <taxon>Pseudomonadati</taxon>
        <taxon>Pseudomonadota</taxon>
        <taxon>Alphaproteobacteria</taxon>
        <taxon>Hyphomicrobiales</taxon>
        <taxon>Rhizobiaceae</taxon>
        <taxon>Sinorhizobium/Ensifer group</taxon>
        <taxon>Sinorhizobium</taxon>
    </lineage>
</organism>